<dbReference type="Proteomes" id="UP001381693">
    <property type="component" value="Unassembled WGS sequence"/>
</dbReference>
<feature type="transmembrane region" description="Helical" evidence="1">
    <location>
        <begin position="41"/>
        <end position="62"/>
    </location>
</feature>
<keyword evidence="1" id="KW-0472">Membrane</keyword>
<organism evidence="2 3">
    <name type="scientific">Halocaridina rubra</name>
    <name type="common">Hawaiian red shrimp</name>
    <dbReference type="NCBI Taxonomy" id="373956"/>
    <lineage>
        <taxon>Eukaryota</taxon>
        <taxon>Metazoa</taxon>
        <taxon>Ecdysozoa</taxon>
        <taxon>Arthropoda</taxon>
        <taxon>Crustacea</taxon>
        <taxon>Multicrustacea</taxon>
        <taxon>Malacostraca</taxon>
        <taxon>Eumalacostraca</taxon>
        <taxon>Eucarida</taxon>
        <taxon>Decapoda</taxon>
        <taxon>Pleocyemata</taxon>
        <taxon>Caridea</taxon>
        <taxon>Atyoidea</taxon>
        <taxon>Atyidae</taxon>
        <taxon>Halocaridina</taxon>
    </lineage>
</organism>
<evidence type="ECO:0000313" key="3">
    <source>
        <dbReference type="Proteomes" id="UP001381693"/>
    </source>
</evidence>
<name>A0AAN8XR71_HALRR</name>
<protein>
    <submittedName>
        <fullName evidence="2">Uncharacterized protein</fullName>
    </submittedName>
</protein>
<sequence>MGQKVFNKIIGLLRRAPSVQVLQLITLRSECEPVSLAKTDYILPLLIALLMVLNGAFIYLVYDLLMAIRECKGTGAKVRDPKLHIIVTGVSNYVRRKFQSHEPKKLKDDKEDYESVTYRAKGGAVTLQIPRISIDDRGSCTLRTQRRRRTPCPN</sequence>
<evidence type="ECO:0000313" key="2">
    <source>
        <dbReference type="EMBL" id="KAK7082730.1"/>
    </source>
</evidence>
<evidence type="ECO:0000256" key="1">
    <source>
        <dbReference type="SAM" id="Phobius"/>
    </source>
</evidence>
<dbReference type="AlphaFoldDB" id="A0AAN8XR71"/>
<proteinExistence type="predicted"/>
<reference evidence="2 3" key="1">
    <citation type="submission" date="2023-11" db="EMBL/GenBank/DDBJ databases">
        <title>Halocaridina rubra genome assembly.</title>
        <authorList>
            <person name="Smith C."/>
        </authorList>
    </citation>
    <scope>NUCLEOTIDE SEQUENCE [LARGE SCALE GENOMIC DNA]</scope>
    <source>
        <strain evidence="2">EP-1</strain>
        <tissue evidence="2">Whole</tissue>
    </source>
</reference>
<keyword evidence="1" id="KW-1133">Transmembrane helix</keyword>
<gene>
    <name evidence="2" type="ORF">SK128_009751</name>
</gene>
<accession>A0AAN8XR71</accession>
<comment type="caution">
    <text evidence="2">The sequence shown here is derived from an EMBL/GenBank/DDBJ whole genome shotgun (WGS) entry which is preliminary data.</text>
</comment>
<keyword evidence="3" id="KW-1185">Reference proteome</keyword>
<dbReference type="EMBL" id="JAXCGZ010003902">
    <property type="protein sequence ID" value="KAK7082730.1"/>
    <property type="molecule type" value="Genomic_DNA"/>
</dbReference>
<keyword evidence="1" id="KW-0812">Transmembrane</keyword>